<accession>A0A0D0BAV6</accession>
<dbReference type="OrthoDB" id="3053737at2759"/>
<name>A0A0D0BAV6_9AGAR</name>
<dbReference type="EMBL" id="KN834773">
    <property type="protein sequence ID" value="KIK60860.1"/>
    <property type="molecule type" value="Genomic_DNA"/>
</dbReference>
<feature type="compositionally biased region" description="Low complexity" evidence="1">
    <location>
        <begin position="203"/>
        <end position="234"/>
    </location>
</feature>
<feature type="compositionally biased region" description="Polar residues" evidence="1">
    <location>
        <begin position="235"/>
        <end position="250"/>
    </location>
</feature>
<evidence type="ECO:0000313" key="3">
    <source>
        <dbReference type="Proteomes" id="UP000053593"/>
    </source>
</evidence>
<evidence type="ECO:0000256" key="1">
    <source>
        <dbReference type="SAM" id="MobiDB-lite"/>
    </source>
</evidence>
<feature type="region of interest" description="Disordered" evidence="1">
    <location>
        <begin position="202"/>
        <end position="257"/>
    </location>
</feature>
<dbReference type="HOGENOM" id="CLU_987132_0_0_1"/>
<reference evidence="2 3" key="1">
    <citation type="submission" date="2014-04" db="EMBL/GenBank/DDBJ databases">
        <title>Evolutionary Origins and Diversification of the Mycorrhizal Mutualists.</title>
        <authorList>
            <consortium name="DOE Joint Genome Institute"/>
            <consortium name="Mycorrhizal Genomics Consortium"/>
            <person name="Kohler A."/>
            <person name="Kuo A."/>
            <person name="Nagy L.G."/>
            <person name="Floudas D."/>
            <person name="Copeland A."/>
            <person name="Barry K.W."/>
            <person name="Cichocki N."/>
            <person name="Veneault-Fourrey C."/>
            <person name="LaButti K."/>
            <person name="Lindquist E.A."/>
            <person name="Lipzen A."/>
            <person name="Lundell T."/>
            <person name="Morin E."/>
            <person name="Murat C."/>
            <person name="Riley R."/>
            <person name="Ohm R."/>
            <person name="Sun H."/>
            <person name="Tunlid A."/>
            <person name="Henrissat B."/>
            <person name="Grigoriev I.V."/>
            <person name="Hibbett D.S."/>
            <person name="Martin F."/>
        </authorList>
    </citation>
    <scope>NUCLEOTIDE SEQUENCE [LARGE SCALE GENOMIC DNA]</scope>
    <source>
        <strain evidence="2 3">FD-317 M1</strain>
    </source>
</reference>
<gene>
    <name evidence="2" type="ORF">GYMLUDRAFT_244018</name>
</gene>
<proteinExistence type="predicted"/>
<keyword evidence="3" id="KW-1185">Reference proteome</keyword>
<sequence length="282" mass="31132">MVMPSVIDLINNLSSCEVEDEKLYLPSDLTMLEHSILKVDNLVTIEVKLREGEVYDSIKAVQNVAKTFSITHAAKNANEQGTNRATRATQLLHKIEIEWDCCINDYMRARQALIELRGAKPEELPPRQLGDSRCTDGQLYTITFRADKGGESGEEADVGGSDAKFAAILMDSINSFKRANPFENLHLPGKYDSSFNLSQNQILSPMTSPPSTSLHPSVPFPSSSSNPSVYASHSQISQRSCPQKPTTQSPKVHRDPYVDLPTENTLVAPAISAWLDINKTIC</sequence>
<organism evidence="2 3">
    <name type="scientific">Collybiopsis luxurians FD-317 M1</name>
    <dbReference type="NCBI Taxonomy" id="944289"/>
    <lineage>
        <taxon>Eukaryota</taxon>
        <taxon>Fungi</taxon>
        <taxon>Dikarya</taxon>
        <taxon>Basidiomycota</taxon>
        <taxon>Agaricomycotina</taxon>
        <taxon>Agaricomycetes</taxon>
        <taxon>Agaricomycetidae</taxon>
        <taxon>Agaricales</taxon>
        <taxon>Marasmiineae</taxon>
        <taxon>Omphalotaceae</taxon>
        <taxon>Collybiopsis</taxon>
        <taxon>Collybiopsis luxurians</taxon>
    </lineage>
</organism>
<dbReference type="AlphaFoldDB" id="A0A0D0BAV6"/>
<dbReference type="Proteomes" id="UP000053593">
    <property type="component" value="Unassembled WGS sequence"/>
</dbReference>
<evidence type="ECO:0000313" key="2">
    <source>
        <dbReference type="EMBL" id="KIK60860.1"/>
    </source>
</evidence>
<protein>
    <submittedName>
        <fullName evidence="2">Uncharacterized protein</fullName>
    </submittedName>
</protein>